<protein>
    <recommendedName>
        <fullName evidence="3">Carboxylic ester hydrolase</fullName>
        <ecNumber evidence="3">3.1.1.-</ecNumber>
    </recommendedName>
</protein>
<organism evidence="5 6">
    <name type="scientific">Rhodocollybia butyracea</name>
    <dbReference type="NCBI Taxonomy" id="206335"/>
    <lineage>
        <taxon>Eukaryota</taxon>
        <taxon>Fungi</taxon>
        <taxon>Dikarya</taxon>
        <taxon>Basidiomycota</taxon>
        <taxon>Agaricomycotina</taxon>
        <taxon>Agaricomycetes</taxon>
        <taxon>Agaricomycetidae</taxon>
        <taxon>Agaricales</taxon>
        <taxon>Marasmiineae</taxon>
        <taxon>Omphalotaceae</taxon>
        <taxon>Rhodocollybia</taxon>
    </lineage>
</organism>
<name>A0A9P5U8T6_9AGAR</name>
<evidence type="ECO:0000313" key="6">
    <source>
        <dbReference type="Proteomes" id="UP000772434"/>
    </source>
</evidence>
<reference evidence="5" key="1">
    <citation type="submission" date="2020-11" db="EMBL/GenBank/DDBJ databases">
        <authorList>
            <consortium name="DOE Joint Genome Institute"/>
            <person name="Ahrendt S."/>
            <person name="Riley R."/>
            <person name="Andreopoulos W."/>
            <person name="Labutti K."/>
            <person name="Pangilinan J."/>
            <person name="Ruiz-Duenas F.J."/>
            <person name="Barrasa J.M."/>
            <person name="Sanchez-Garcia M."/>
            <person name="Camarero S."/>
            <person name="Miyauchi S."/>
            <person name="Serrano A."/>
            <person name="Linde D."/>
            <person name="Babiker R."/>
            <person name="Drula E."/>
            <person name="Ayuso-Fernandez I."/>
            <person name="Pacheco R."/>
            <person name="Padilla G."/>
            <person name="Ferreira P."/>
            <person name="Barriuso J."/>
            <person name="Kellner H."/>
            <person name="Castanera R."/>
            <person name="Alfaro M."/>
            <person name="Ramirez L."/>
            <person name="Pisabarro A.G."/>
            <person name="Kuo A."/>
            <person name="Tritt A."/>
            <person name="Lipzen A."/>
            <person name="He G."/>
            <person name="Yan M."/>
            <person name="Ng V."/>
            <person name="Cullen D."/>
            <person name="Martin F."/>
            <person name="Rosso M.-N."/>
            <person name="Henrissat B."/>
            <person name="Hibbett D."/>
            <person name="Martinez A.T."/>
            <person name="Grigoriev I.V."/>
        </authorList>
    </citation>
    <scope>NUCLEOTIDE SEQUENCE</scope>
    <source>
        <strain evidence="5">AH 40177</strain>
    </source>
</reference>
<proteinExistence type="inferred from homology"/>
<evidence type="ECO:0000259" key="4">
    <source>
        <dbReference type="Pfam" id="PF00135"/>
    </source>
</evidence>
<evidence type="ECO:0000313" key="5">
    <source>
        <dbReference type="EMBL" id="KAF9070262.1"/>
    </source>
</evidence>
<evidence type="ECO:0000256" key="3">
    <source>
        <dbReference type="RuleBase" id="RU361235"/>
    </source>
</evidence>
<dbReference type="SUPFAM" id="SSF53474">
    <property type="entry name" value="alpha/beta-Hydrolases"/>
    <property type="match status" value="1"/>
</dbReference>
<dbReference type="InterPro" id="IPR029058">
    <property type="entry name" value="AB_hydrolase_fold"/>
</dbReference>
<dbReference type="EMBL" id="JADNRY010000042">
    <property type="protein sequence ID" value="KAF9070262.1"/>
    <property type="molecule type" value="Genomic_DNA"/>
</dbReference>
<dbReference type="Gene3D" id="3.40.50.1820">
    <property type="entry name" value="alpha/beta hydrolase"/>
    <property type="match status" value="1"/>
</dbReference>
<gene>
    <name evidence="5" type="ORF">BDP27DRAFT_1420138</name>
</gene>
<sequence length="696" mass="74244">MVFSAVALASVLILSGQAIFVAALSSPRAVGSDLTLLFQNDLNWHTTADHTSTILISARTHKEAVTACSVLSEDLLSTTGEFFTSDIQNLIQFIELDDDTPVSQSFWVNAPSKSSAECTAISLKGISQVNCGQSLPAFCSNSAPNRISNNTDLGPQFQVQVKSGDLTFTGTRDHLSFRFLGIPYSNNPERFTYSSLFTGPPNDIDALTFGSPCAQVGGTGEENCLFLNIWTPFLPSEPTPKLKPVMFFIHGGAFTGGEGSDAIYDGGNSASRGDVVHVTINYRLGALGFMALDDGVTNGNYGIADQITALEWVRAHISAFGGDPSRVTILGQSAGAGSVRALLAAPPAFGLFAGAVAQSNLDGSSFFGFASTYSNYFTIEQSAQLVGSPTVKDVGCANGTAKEVLECLRAVPALTLQNLPTAPKFVVVDGKFIKTDQLVLNGSVPVAPAHVIFGWMADDGIDFQGNFPTSATTEAEDITTGIGISADIAKAVTASGLFPNPNTGNETLDIFNVTGRVSTDGQFRCLDQATIFAAAKHGIFKSLRAYQFDRSYDGFEPIPGLCSAPITPTHPFGDPNLPYFRCHSGDLFFTFGTLGESIPGTPFRDSNDLLFEQVIVDQWTSFARTFDPNPELAFLEARGYTTTTEALRAWGAWEEVGAANRNGTNVLRLLDVPSSNIEWLEQAQCDVLGFGLDFYG</sequence>
<evidence type="ECO:0000256" key="1">
    <source>
        <dbReference type="ARBA" id="ARBA00005964"/>
    </source>
</evidence>
<dbReference type="PROSITE" id="PS00122">
    <property type="entry name" value="CARBOXYLESTERASE_B_1"/>
    <property type="match status" value="1"/>
</dbReference>
<dbReference type="PANTHER" id="PTHR43142:SF3">
    <property type="entry name" value="PUTATIVE (AFU_ORTHOLOGUE AFUA_3G09070)-RELATED"/>
    <property type="match status" value="1"/>
</dbReference>
<dbReference type="EC" id="3.1.1.-" evidence="3"/>
<dbReference type="Pfam" id="PF00135">
    <property type="entry name" value="COesterase"/>
    <property type="match status" value="1"/>
</dbReference>
<dbReference type="AlphaFoldDB" id="A0A9P5U8T6"/>
<dbReference type="OrthoDB" id="408631at2759"/>
<keyword evidence="2 3" id="KW-0378">Hydrolase</keyword>
<evidence type="ECO:0000256" key="2">
    <source>
        <dbReference type="ARBA" id="ARBA00022801"/>
    </source>
</evidence>
<dbReference type="InterPro" id="IPR002018">
    <property type="entry name" value="CarbesteraseB"/>
</dbReference>
<accession>A0A9P5U8T6</accession>
<feature type="signal peptide" evidence="3">
    <location>
        <begin position="1"/>
        <end position="23"/>
    </location>
</feature>
<keyword evidence="6" id="KW-1185">Reference proteome</keyword>
<dbReference type="PANTHER" id="PTHR43142">
    <property type="entry name" value="CARBOXYLIC ESTER HYDROLASE"/>
    <property type="match status" value="1"/>
</dbReference>
<comment type="caution">
    <text evidence="5">The sequence shown here is derived from an EMBL/GenBank/DDBJ whole genome shotgun (WGS) entry which is preliminary data.</text>
</comment>
<comment type="similarity">
    <text evidence="1 3">Belongs to the type-B carboxylesterase/lipase family.</text>
</comment>
<feature type="chain" id="PRO_5040543854" description="Carboxylic ester hydrolase" evidence="3">
    <location>
        <begin position="24"/>
        <end position="696"/>
    </location>
</feature>
<feature type="domain" description="Carboxylesterase type B" evidence="4">
    <location>
        <begin position="177"/>
        <end position="644"/>
    </location>
</feature>
<dbReference type="Proteomes" id="UP000772434">
    <property type="component" value="Unassembled WGS sequence"/>
</dbReference>
<dbReference type="GO" id="GO:0016787">
    <property type="term" value="F:hydrolase activity"/>
    <property type="evidence" value="ECO:0007669"/>
    <property type="project" value="UniProtKB-KW"/>
</dbReference>
<dbReference type="InterPro" id="IPR019826">
    <property type="entry name" value="Carboxylesterase_B_AS"/>
</dbReference>
<keyword evidence="3" id="KW-0732">Signal</keyword>